<evidence type="ECO:0000256" key="5">
    <source>
        <dbReference type="ARBA" id="ARBA00022898"/>
    </source>
</evidence>
<dbReference type="PANTHER" id="PTHR46383">
    <property type="entry name" value="ASPARTATE AMINOTRANSFERASE"/>
    <property type="match status" value="1"/>
</dbReference>
<evidence type="ECO:0000256" key="1">
    <source>
        <dbReference type="ARBA" id="ARBA00001933"/>
    </source>
</evidence>
<comment type="similarity">
    <text evidence="2 6">Belongs to the class-I pyridoxal-phosphate-dependent aminotransferase family.</text>
</comment>
<evidence type="ECO:0000256" key="7">
    <source>
        <dbReference type="SAM" id="MobiDB-lite"/>
    </source>
</evidence>
<dbReference type="InterPro" id="IPR015421">
    <property type="entry name" value="PyrdxlP-dep_Trfase_major"/>
</dbReference>
<name>A0A1H8ZRY6_9PSED</name>
<dbReference type="Proteomes" id="UP001329505">
    <property type="component" value="Unassembled WGS sequence"/>
</dbReference>
<dbReference type="InterPro" id="IPR004838">
    <property type="entry name" value="NHTrfase_class1_PyrdxlP-BS"/>
</dbReference>
<feature type="compositionally biased region" description="Polar residues" evidence="7">
    <location>
        <begin position="1"/>
        <end position="22"/>
    </location>
</feature>
<dbReference type="Pfam" id="PF00155">
    <property type="entry name" value="Aminotran_1_2"/>
    <property type="match status" value="1"/>
</dbReference>
<dbReference type="GO" id="GO:0008483">
    <property type="term" value="F:transaminase activity"/>
    <property type="evidence" value="ECO:0007669"/>
    <property type="project" value="UniProtKB-KW"/>
</dbReference>
<dbReference type="InterPro" id="IPR004839">
    <property type="entry name" value="Aminotransferase_I/II_large"/>
</dbReference>
<dbReference type="GO" id="GO:0006520">
    <property type="term" value="P:amino acid metabolic process"/>
    <property type="evidence" value="ECO:0007669"/>
    <property type="project" value="InterPro"/>
</dbReference>
<dbReference type="RefSeq" id="WP_094010021.1">
    <property type="nucleotide sequence ID" value="NZ_CP128543.1"/>
</dbReference>
<feature type="domain" description="Aminotransferase class I/classII large" evidence="8">
    <location>
        <begin position="33"/>
        <end position="391"/>
    </location>
</feature>
<accession>A0A1H8ZRY6</accession>
<evidence type="ECO:0000313" key="12">
    <source>
        <dbReference type="Proteomes" id="UP001329505"/>
    </source>
</evidence>
<evidence type="ECO:0000313" key="9">
    <source>
        <dbReference type="EMBL" id="MEE1883067.1"/>
    </source>
</evidence>
<evidence type="ECO:0000256" key="6">
    <source>
        <dbReference type="RuleBase" id="RU000481"/>
    </source>
</evidence>
<dbReference type="Gene3D" id="3.90.1150.10">
    <property type="entry name" value="Aspartate Aminotransferase, domain 1"/>
    <property type="match status" value="1"/>
</dbReference>
<evidence type="ECO:0000259" key="8">
    <source>
        <dbReference type="Pfam" id="PF00155"/>
    </source>
</evidence>
<dbReference type="PANTHER" id="PTHR46383:SF1">
    <property type="entry name" value="ASPARTATE AMINOTRANSFERASE"/>
    <property type="match status" value="1"/>
</dbReference>
<gene>
    <name evidence="10" type="ORF">SAMN05216230_101202</name>
    <name evidence="9" type="ORF">V0R55_23180</name>
</gene>
<dbReference type="Proteomes" id="UP000199221">
    <property type="component" value="Unassembled WGS sequence"/>
</dbReference>
<evidence type="ECO:0000256" key="3">
    <source>
        <dbReference type="ARBA" id="ARBA00022576"/>
    </source>
</evidence>
<organism evidence="10 11">
    <name type="scientific">Pseudomonas soli</name>
    <dbReference type="NCBI Taxonomy" id="1306993"/>
    <lineage>
        <taxon>Bacteria</taxon>
        <taxon>Pseudomonadati</taxon>
        <taxon>Pseudomonadota</taxon>
        <taxon>Gammaproteobacteria</taxon>
        <taxon>Pseudomonadales</taxon>
        <taxon>Pseudomonadaceae</taxon>
        <taxon>Pseudomonas</taxon>
    </lineage>
</organism>
<dbReference type="PROSITE" id="PS00105">
    <property type="entry name" value="AA_TRANSFER_CLASS_1"/>
    <property type="match status" value="1"/>
</dbReference>
<keyword evidence="4 6" id="KW-0808">Transferase</keyword>
<dbReference type="AlphaFoldDB" id="A0A1H8ZRY6"/>
<dbReference type="FunFam" id="3.40.640.10:FF:000033">
    <property type="entry name" value="Aspartate aminotransferase"/>
    <property type="match status" value="1"/>
</dbReference>
<dbReference type="CDD" id="cd00609">
    <property type="entry name" value="AAT_like"/>
    <property type="match status" value="1"/>
</dbReference>
<dbReference type="SUPFAM" id="SSF53383">
    <property type="entry name" value="PLP-dependent transferases"/>
    <property type="match status" value="1"/>
</dbReference>
<evidence type="ECO:0000313" key="10">
    <source>
        <dbReference type="EMBL" id="SEP67023.1"/>
    </source>
</evidence>
<protein>
    <recommendedName>
        <fullName evidence="6">Aminotransferase</fullName>
        <ecNumber evidence="6">2.6.1.-</ecNumber>
    </recommendedName>
</protein>
<reference evidence="10 11" key="1">
    <citation type="submission" date="2016-10" db="EMBL/GenBank/DDBJ databases">
        <authorList>
            <person name="de Groot N.N."/>
        </authorList>
    </citation>
    <scope>NUCLEOTIDE SEQUENCE [LARGE SCALE GENOMIC DNA]</scope>
    <source>
        <strain evidence="10 11">LMG 27941</strain>
    </source>
</reference>
<proteinExistence type="inferred from homology"/>
<comment type="cofactor">
    <cofactor evidence="1 6">
        <name>pyridoxal 5'-phosphate</name>
        <dbReference type="ChEBI" id="CHEBI:597326"/>
    </cofactor>
</comment>
<dbReference type="InterPro" id="IPR015424">
    <property type="entry name" value="PyrdxlP-dep_Trfase"/>
</dbReference>
<keyword evidence="3 6" id="KW-0032">Aminotransferase</keyword>
<dbReference type="EMBL" id="JAZDQQ010000025">
    <property type="protein sequence ID" value="MEE1883067.1"/>
    <property type="molecule type" value="Genomic_DNA"/>
</dbReference>
<dbReference type="GeneID" id="93676684"/>
<feature type="region of interest" description="Disordered" evidence="7">
    <location>
        <begin position="1"/>
        <end position="23"/>
    </location>
</feature>
<dbReference type="EMBL" id="FOEQ01000001">
    <property type="protein sequence ID" value="SEP67023.1"/>
    <property type="molecule type" value="Genomic_DNA"/>
</dbReference>
<dbReference type="InterPro" id="IPR050596">
    <property type="entry name" value="AspAT/PAT-like"/>
</dbReference>
<keyword evidence="5" id="KW-0663">Pyridoxal phosphate</keyword>
<keyword evidence="12" id="KW-1185">Reference proteome</keyword>
<dbReference type="Gene3D" id="3.40.640.10">
    <property type="entry name" value="Type I PLP-dependent aspartate aminotransferase-like (Major domain)"/>
    <property type="match status" value="1"/>
</dbReference>
<evidence type="ECO:0000256" key="4">
    <source>
        <dbReference type="ARBA" id="ARBA00022679"/>
    </source>
</evidence>
<sequence>MSNGLSQRSARISAPGTSSMRSKANALRDAGIKVINFAAGELSSDAAPDMRQGAIAAVHEQWNRYTPPLGNPRLRQALASSVSQRLGVDYDADEIAVSSGAKQALFNSAMVLLDPGDEVIIPRPYWETFPTQVELTGARPVFVNTKGDNHSLRGAAVKAAVSPRSKAIIINTPNNPTGVVYDPRELVAIGELALKHKLWVIFDECYRSLLRDGQQHHNLVALLPELKASTIIIDSFSKSQAVTGWRLGYACAPKAVITAMHNLQAHTTSNPSSLAQYAALNALHGDGARQFGAEVNAQLDRQLAIATALLGKLESIRFSPPQGAFYLYLDITRLLGKRYQGEAIRDASHLCELLLTEARIALVPGCSNGDPCAVRLSYSVSPQDLEEGLSRFTDFIATLA</sequence>
<reference evidence="9 12" key="2">
    <citation type="submission" date="2024-01" db="EMBL/GenBank/DDBJ databases">
        <title>Unpublished Manusciprt.</title>
        <authorList>
            <person name="Duman M."/>
            <person name="Valdes E.G."/>
            <person name="Ajmi N."/>
            <person name="Altun S."/>
            <person name="Saticioglu I.B."/>
        </authorList>
    </citation>
    <scope>NUCLEOTIDE SEQUENCE [LARGE SCALE GENOMIC DNA]</scope>
    <source>
        <strain evidence="9 12">139P</strain>
    </source>
</reference>
<dbReference type="InterPro" id="IPR015422">
    <property type="entry name" value="PyrdxlP-dep_Trfase_small"/>
</dbReference>
<dbReference type="GO" id="GO:0030170">
    <property type="term" value="F:pyridoxal phosphate binding"/>
    <property type="evidence" value="ECO:0007669"/>
    <property type="project" value="InterPro"/>
</dbReference>
<evidence type="ECO:0000313" key="11">
    <source>
        <dbReference type="Proteomes" id="UP000199221"/>
    </source>
</evidence>
<dbReference type="EC" id="2.6.1.-" evidence="6"/>
<evidence type="ECO:0000256" key="2">
    <source>
        <dbReference type="ARBA" id="ARBA00007441"/>
    </source>
</evidence>